<evidence type="ECO:0000256" key="5">
    <source>
        <dbReference type="SAM" id="Phobius"/>
    </source>
</evidence>
<feature type="transmembrane region" description="Helical" evidence="5">
    <location>
        <begin position="114"/>
        <end position="133"/>
    </location>
</feature>
<feature type="transmembrane region" description="Helical" evidence="5">
    <location>
        <begin position="171"/>
        <end position="192"/>
    </location>
</feature>
<dbReference type="AlphaFoldDB" id="A0A640VSN9"/>
<dbReference type="Pfam" id="PF01794">
    <property type="entry name" value="Ferric_reduct"/>
    <property type="match status" value="1"/>
</dbReference>
<evidence type="ECO:0000256" key="1">
    <source>
        <dbReference type="ARBA" id="ARBA00004141"/>
    </source>
</evidence>
<evidence type="ECO:0000259" key="6">
    <source>
        <dbReference type="Pfam" id="PF01794"/>
    </source>
</evidence>
<dbReference type="EMBL" id="BLIV01000004">
    <property type="protein sequence ID" value="GFE50817.1"/>
    <property type="molecule type" value="Genomic_DNA"/>
</dbReference>
<protein>
    <submittedName>
        <fullName evidence="7">Ferric reductase</fullName>
    </submittedName>
</protein>
<dbReference type="GO" id="GO:0016020">
    <property type="term" value="C:membrane"/>
    <property type="evidence" value="ECO:0007669"/>
    <property type="project" value="UniProtKB-SubCell"/>
</dbReference>
<organism evidence="7 8">
    <name type="scientific">Roseobacter cerasinus</name>
    <dbReference type="NCBI Taxonomy" id="2602289"/>
    <lineage>
        <taxon>Bacteria</taxon>
        <taxon>Pseudomonadati</taxon>
        <taxon>Pseudomonadota</taxon>
        <taxon>Alphaproteobacteria</taxon>
        <taxon>Rhodobacterales</taxon>
        <taxon>Roseobacteraceae</taxon>
        <taxon>Roseobacter</taxon>
    </lineage>
</organism>
<feature type="transmembrane region" description="Helical" evidence="5">
    <location>
        <begin position="76"/>
        <end position="94"/>
    </location>
</feature>
<feature type="domain" description="Ferric oxidoreductase" evidence="6">
    <location>
        <begin position="43"/>
        <end position="157"/>
    </location>
</feature>
<evidence type="ECO:0000256" key="4">
    <source>
        <dbReference type="ARBA" id="ARBA00023136"/>
    </source>
</evidence>
<comment type="caution">
    <text evidence="7">The sequence shown here is derived from an EMBL/GenBank/DDBJ whole genome shotgun (WGS) entry which is preliminary data.</text>
</comment>
<gene>
    <name evidence="7" type="ORF">So717_25700</name>
</gene>
<keyword evidence="3 5" id="KW-1133">Transmembrane helix</keyword>
<proteinExistence type="predicted"/>
<feature type="transmembrane region" description="Helical" evidence="5">
    <location>
        <begin position="37"/>
        <end position="64"/>
    </location>
</feature>
<reference evidence="7 8" key="1">
    <citation type="submission" date="2019-12" db="EMBL/GenBank/DDBJ databases">
        <title>Roseobacter cerasinus sp. nov., isolated from seawater around aquaculture.</title>
        <authorList>
            <person name="Muramatsu S."/>
            <person name="Takabe Y."/>
            <person name="Mori K."/>
            <person name="Takaichi S."/>
            <person name="Hanada S."/>
        </authorList>
    </citation>
    <scope>NUCLEOTIDE SEQUENCE [LARGE SCALE GENOMIC DNA]</scope>
    <source>
        <strain evidence="7 8">AI77</strain>
    </source>
</reference>
<keyword evidence="2 5" id="KW-0812">Transmembrane</keyword>
<dbReference type="Proteomes" id="UP000436522">
    <property type="component" value="Unassembled WGS sequence"/>
</dbReference>
<accession>A0A640VSN9</accession>
<comment type="subcellular location">
    <subcellularLocation>
        <location evidence="1">Membrane</location>
        <topology evidence="1">Multi-pass membrane protein</topology>
    </subcellularLocation>
</comment>
<dbReference type="InterPro" id="IPR013130">
    <property type="entry name" value="Fe3_Rdtase_TM_dom"/>
</dbReference>
<evidence type="ECO:0000313" key="7">
    <source>
        <dbReference type="EMBL" id="GFE50817.1"/>
    </source>
</evidence>
<name>A0A640VSN9_9RHOB</name>
<sequence>MGRTRSILMWVVVALVSIVPLVAAANSPLLAWRDPIYILAGFAGVAGLVLLLLQPLLAAGLLPGLSRARARRMHRVFGLSLIVAILVHVAGLWITSPPDMIDALLLASPTPFSIWGVLAMWTAFAALALAALRGRLPLRPRHWRYLHMTFAALVVLGTVLHAVLIDGTMETASKSALCTATLVAALAAVWRIRSQYGHAAAKPADKTVR</sequence>
<feature type="transmembrane region" description="Helical" evidence="5">
    <location>
        <begin position="145"/>
        <end position="165"/>
    </location>
</feature>
<evidence type="ECO:0000256" key="2">
    <source>
        <dbReference type="ARBA" id="ARBA00022692"/>
    </source>
</evidence>
<keyword evidence="8" id="KW-1185">Reference proteome</keyword>
<evidence type="ECO:0000313" key="8">
    <source>
        <dbReference type="Proteomes" id="UP000436522"/>
    </source>
</evidence>
<dbReference type="RefSeq" id="WP_238840895.1">
    <property type="nucleotide sequence ID" value="NZ_BLIV01000004.1"/>
</dbReference>
<feature type="transmembrane region" description="Helical" evidence="5">
    <location>
        <begin position="7"/>
        <end position="25"/>
    </location>
</feature>
<evidence type="ECO:0000256" key="3">
    <source>
        <dbReference type="ARBA" id="ARBA00022989"/>
    </source>
</evidence>
<keyword evidence="4 5" id="KW-0472">Membrane</keyword>